<dbReference type="EMBL" id="JAMQGP010000004">
    <property type="protein sequence ID" value="MCM2680248.1"/>
    <property type="molecule type" value="Genomic_DNA"/>
</dbReference>
<dbReference type="RefSeq" id="WP_251261668.1">
    <property type="nucleotide sequence ID" value="NZ_JAMQGP010000004.1"/>
</dbReference>
<sequence>MKTIALAKYLPGVSRLSYGCMGLGGPHWEGTDYSVDDISQAHQVIDTLLDLGINHLDHADIYRSGKSEAVIGEVFKQRPELREQFFIQSKCGIRFADEAGPHRYDQSKDWILQSVDGILQRLDIEYLDTLLIHRPDPLMEQEDVVEAITTLTDNGKVRHFGVSNMHVGQIKFLQSHLQDPLVVNQLEMSLSQLGWLNEGVFVANPEGANVNFAPGTLEYCRNREIQLQSWGSLSQGLFSGRGLDQQPQHIHATAERVAHYAAEYQVSREAIVLAFIMRHPALVQPVIGTVHLDRIRACAQASSIQLSREHWYDLFTVARGGQVP</sequence>
<dbReference type="SUPFAM" id="SSF51430">
    <property type="entry name" value="NAD(P)-linked oxidoreductase"/>
    <property type="match status" value="1"/>
</dbReference>
<dbReference type="PANTHER" id="PTHR43364">
    <property type="entry name" value="NADH-SPECIFIC METHYLGLYOXAL REDUCTASE-RELATED"/>
    <property type="match status" value="1"/>
</dbReference>
<dbReference type="InterPro" id="IPR050523">
    <property type="entry name" value="AKR_Detox_Biosynth"/>
</dbReference>
<dbReference type="InterPro" id="IPR036812">
    <property type="entry name" value="NAD(P)_OxRdtase_dom_sf"/>
</dbReference>
<dbReference type="GO" id="GO:0005829">
    <property type="term" value="C:cytosol"/>
    <property type="evidence" value="ECO:0007669"/>
    <property type="project" value="TreeGrafter"/>
</dbReference>
<dbReference type="Pfam" id="PF00248">
    <property type="entry name" value="Aldo_ket_red"/>
    <property type="match status" value="1"/>
</dbReference>
<name>A0AA41W7W3_9GAMM</name>
<organism evidence="2 3">
    <name type="scientific">Echinimonas agarilytica</name>
    <dbReference type="NCBI Taxonomy" id="1215918"/>
    <lineage>
        <taxon>Bacteria</taxon>
        <taxon>Pseudomonadati</taxon>
        <taxon>Pseudomonadota</taxon>
        <taxon>Gammaproteobacteria</taxon>
        <taxon>Alteromonadales</taxon>
        <taxon>Echinimonadaceae</taxon>
        <taxon>Echinimonas</taxon>
    </lineage>
</organism>
<accession>A0AA41W7W3</accession>
<feature type="domain" description="NADP-dependent oxidoreductase" evidence="1">
    <location>
        <begin position="21"/>
        <end position="311"/>
    </location>
</feature>
<evidence type="ECO:0000313" key="3">
    <source>
        <dbReference type="Proteomes" id="UP001165393"/>
    </source>
</evidence>
<evidence type="ECO:0000313" key="2">
    <source>
        <dbReference type="EMBL" id="MCM2680248.1"/>
    </source>
</evidence>
<keyword evidence="3" id="KW-1185">Reference proteome</keyword>
<dbReference type="Proteomes" id="UP001165393">
    <property type="component" value="Unassembled WGS sequence"/>
</dbReference>
<evidence type="ECO:0000259" key="1">
    <source>
        <dbReference type="Pfam" id="PF00248"/>
    </source>
</evidence>
<dbReference type="AlphaFoldDB" id="A0AA41W7W3"/>
<gene>
    <name evidence="2" type="ORF">NAF29_11275</name>
</gene>
<reference evidence="2 3" key="1">
    <citation type="journal article" date="2013" name="Antonie Van Leeuwenhoek">
        <title>Echinimonas agarilytica gen. nov., sp. nov., a new gammaproteobacterium isolated from the sea urchin Strongylocentrotus intermedius.</title>
        <authorList>
            <person name="Nedashkovskaya O.I."/>
            <person name="Stenkova A.M."/>
            <person name="Zhukova N.V."/>
            <person name="Van Trappen S."/>
            <person name="Lee J.S."/>
            <person name="Kim S.B."/>
        </authorList>
    </citation>
    <scope>NUCLEOTIDE SEQUENCE [LARGE SCALE GENOMIC DNA]</scope>
    <source>
        <strain evidence="2 3">KMM 6351</strain>
    </source>
</reference>
<dbReference type="Gene3D" id="3.20.20.100">
    <property type="entry name" value="NADP-dependent oxidoreductase domain"/>
    <property type="match status" value="1"/>
</dbReference>
<protein>
    <submittedName>
        <fullName evidence="2">Aldo/keto reductase</fullName>
    </submittedName>
</protein>
<comment type="caution">
    <text evidence="2">The sequence shown here is derived from an EMBL/GenBank/DDBJ whole genome shotgun (WGS) entry which is preliminary data.</text>
</comment>
<dbReference type="InterPro" id="IPR023210">
    <property type="entry name" value="NADP_OxRdtase_dom"/>
</dbReference>
<proteinExistence type="predicted"/>
<dbReference type="PANTHER" id="PTHR43364:SF1">
    <property type="entry name" value="OXIDOREDUCTASE YDHF"/>
    <property type="match status" value="1"/>
</dbReference>